<name>A0A0L0NF63_TOLOC</name>
<accession>A0A0L0NF63</accession>
<dbReference type="EMBL" id="LFRF01000005">
    <property type="protein sequence ID" value="KND92726.1"/>
    <property type="molecule type" value="Genomic_DNA"/>
</dbReference>
<protein>
    <submittedName>
        <fullName evidence="2">Uncharacterized protein</fullName>
    </submittedName>
</protein>
<sequence length="94" mass="10684">MVAMRLVSEGCDDRVENLRSESDGTRDEEVLMTLLWALKVEERRIQRRSEALLDPESGTPADEPTKTYILKLSGMKRSRQQVGGTSAPKRHRLT</sequence>
<keyword evidence="3" id="KW-1185">Reference proteome</keyword>
<reference evidence="2 3" key="1">
    <citation type="journal article" date="2015" name="BMC Genomics">
        <title>The genome of the truffle-parasite Tolypocladium ophioglossoides and the evolution of antifungal peptaibiotics.</title>
        <authorList>
            <person name="Quandt C.A."/>
            <person name="Bushley K.E."/>
            <person name="Spatafora J.W."/>
        </authorList>
    </citation>
    <scope>NUCLEOTIDE SEQUENCE [LARGE SCALE GENOMIC DNA]</scope>
    <source>
        <strain evidence="2 3">CBS 100239</strain>
    </source>
</reference>
<evidence type="ECO:0000256" key="1">
    <source>
        <dbReference type="SAM" id="MobiDB-lite"/>
    </source>
</evidence>
<gene>
    <name evidence="2" type="ORF">TOPH_02766</name>
</gene>
<organism evidence="2 3">
    <name type="scientific">Tolypocladium ophioglossoides (strain CBS 100239)</name>
    <name type="common">Snaketongue truffleclub</name>
    <name type="synonym">Elaphocordyceps ophioglossoides</name>
    <dbReference type="NCBI Taxonomy" id="1163406"/>
    <lineage>
        <taxon>Eukaryota</taxon>
        <taxon>Fungi</taxon>
        <taxon>Dikarya</taxon>
        <taxon>Ascomycota</taxon>
        <taxon>Pezizomycotina</taxon>
        <taxon>Sordariomycetes</taxon>
        <taxon>Hypocreomycetidae</taxon>
        <taxon>Hypocreales</taxon>
        <taxon>Ophiocordycipitaceae</taxon>
        <taxon>Tolypocladium</taxon>
    </lineage>
</organism>
<evidence type="ECO:0000313" key="3">
    <source>
        <dbReference type="Proteomes" id="UP000036947"/>
    </source>
</evidence>
<dbReference type="Proteomes" id="UP000036947">
    <property type="component" value="Unassembled WGS sequence"/>
</dbReference>
<comment type="caution">
    <text evidence="2">The sequence shown here is derived from an EMBL/GenBank/DDBJ whole genome shotgun (WGS) entry which is preliminary data.</text>
</comment>
<dbReference type="OrthoDB" id="674948at2759"/>
<dbReference type="AlphaFoldDB" id="A0A0L0NF63"/>
<feature type="region of interest" description="Disordered" evidence="1">
    <location>
        <begin position="72"/>
        <end position="94"/>
    </location>
</feature>
<dbReference type="STRING" id="1163406.A0A0L0NF63"/>
<proteinExistence type="predicted"/>
<evidence type="ECO:0000313" key="2">
    <source>
        <dbReference type="EMBL" id="KND92726.1"/>
    </source>
</evidence>